<sequence length="222" mass="26178">MANDRKMYSILKDCDRCRVYGTDNTPLADARVQSVGTEVWLYFRTSRLRDARVRTQVDFYDRQSGLLSCLCELLIRRNPAFPQIPEIWMADCRILRVIKMVQRQKDVRVKTHVESEFHTEAGRLFFGTVQNLSAGGLYLRTFQSLKTKQRLTFRWRSETLDRNIACVVIREDPPLKGLFGYGCQFVNLPQEVEEDIRHYVYTEQQKRKERCDEAESSYDSKK</sequence>
<gene>
    <name evidence="2" type="ORF">FYJ39_12335</name>
</gene>
<dbReference type="GO" id="GO:0035438">
    <property type="term" value="F:cyclic-di-GMP binding"/>
    <property type="evidence" value="ECO:0007669"/>
    <property type="project" value="InterPro"/>
</dbReference>
<keyword evidence="3" id="KW-1185">Reference proteome</keyword>
<feature type="domain" description="PilZ" evidence="1">
    <location>
        <begin position="102"/>
        <end position="201"/>
    </location>
</feature>
<dbReference type="RefSeq" id="WP_154472770.1">
    <property type="nucleotide sequence ID" value="NZ_DBEWUL010000125.1"/>
</dbReference>
<reference evidence="2 3" key="1">
    <citation type="submission" date="2019-08" db="EMBL/GenBank/DDBJ databases">
        <title>In-depth cultivation of the pig gut microbiome towards novel bacterial diversity and tailored functional studies.</title>
        <authorList>
            <person name="Wylensek D."/>
            <person name="Hitch T.C.A."/>
            <person name="Clavel T."/>
        </authorList>
    </citation>
    <scope>NUCLEOTIDE SEQUENCE [LARGE SCALE GENOMIC DNA]</scope>
    <source>
        <strain evidence="2 3">WCA-389-WT-23D1</strain>
    </source>
</reference>
<dbReference type="Pfam" id="PF07238">
    <property type="entry name" value="PilZ"/>
    <property type="match status" value="1"/>
</dbReference>
<proteinExistence type="predicted"/>
<evidence type="ECO:0000313" key="3">
    <source>
        <dbReference type="Proteomes" id="UP000429958"/>
    </source>
</evidence>
<dbReference type="SUPFAM" id="SSF141371">
    <property type="entry name" value="PilZ domain-like"/>
    <property type="match status" value="1"/>
</dbReference>
<dbReference type="InterPro" id="IPR009875">
    <property type="entry name" value="PilZ_domain"/>
</dbReference>
<comment type="caution">
    <text evidence="2">The sequence shown here is derived from an EMBL/GenBank/DDBJ whole genome shotgun (WGS) entry which is preliminary data.</text>
</comment>
<accession>A0A7X2NMD6</accession>
<dbReference type="EMBL" id="VUMD01000010">
    <property type="protein sequence ID" value="MSS37341.1"/>
    <property type="molecule type" value="Genomic_DNA"/>
</dbReference>
<dbReference type="AlphaFoldDB" id="A0A7X2NMD6"/>
<organism evidence="2 3">
    <name type="scientific">Clostridium porci</name>
    <dbReference type="NCBI Taxonomy" id="2605778"/>
    <lineage>
        <taxon>Bacteria</taxon>
        <taxon>Bacillati</taxon>
        <taxon>Bacillota</taxon>
        <taxon>Clostridia</taxon>
        <taxon>Eubacteriales</taxon>
        <taxon>Clostridiaceae</taxon>
        <taxon>Clostridium</taxon>
    </lineage>
</organism>
<name>A0A7X2NMD6_9CLOT</name>
<dbReference type="Gene3D" id="2.40.10.220">
    <property type="entry name" value="predicted glycosyltransferase like domains"/>
    <property type="match status" value="1"/>
</dbReference>
<protein>
    <submittedName>
        <fullName evidence="2">PilZ domain-containing protein</fullName>
    </submittedName>
</protein>
<evidence type="ECO:0000259" key="1">
    <source>
        <dbReference type="Pfam" id="PF07238"/>
    </source>
</evidence>
<evidence type="ECO:0000313" key="2">
    <source>
        <dbReference type="EMBL" id="MSS37341.1"/>
    </source>
</evidence>
<dbReference type="Proteomes" id="UP000429958">
    <property type="component" value="Unassembled WGS sequence"/>
</dbReference>